<name>A0A940X436_9GAMM</name>
<dbReference type="AlphaFoldDB" id="A0A940X436"/>
<protein>
    <recommendedName>
        <fullName evidence="3">SH3 domain-containing protein</fullName>
    </recommendedName>
</protein>
<sequence length="177" mass="19489">MAELADIVARHDLPALKRHLPDDAKISFGGDAGPAGLDTVWEPARADTQLWNALREILALGGSQSRHETAWEWCAPYPACADAPMASHLTGYDYVVVTGTAVAVRSAPSTHAPLLGRANHDVLELADADEAEWWQVKWRGTTGYVRRDLARSPVDYRITLRIPRQGDWSIQYFVGGD</sequence>
<gene>
    <name evidence="1" type="ORF">J5837_07320</name>
</gene>
<evidence type="ECO:0000313" key="1">
    <source>
        <dbReference type="EMBL" id="MBP3984235.1"/>
    </source>
</evidence>
<evidence type="ECO:0000313" key="2">
    <source>
        <dbReference type="Proteomes" id="UP000673447"/>
    </source>
</evidence>
<accession>A0A940X436</accession>
<reference evidence="1" key="2">
    <citation type="submission" date="2021-03" db="EMBL/GenBank/DDBJ databases">
        <authorList>
            <person name="Cao W."/>
        </authorList>
    </citation>
    <scope>NUCLEOTIDE SEQUENCE</scope>
    <source>
        <strain evidence="1">110414</strain>
    </source>
</reference>
<evidence type="ECO:0008006" key="3">
    <source>
        <dbReference type="Google" id="ProtNLM"/>
    </source>
</evidence>
<dbReference type="EMBL" id="JAGKTC010000001">
    <property type="protein sequence ID" value="MBP3984235.1"/>
    <property type="molecule type" value="Genomic_DNA"/>
</dbReference>
<dbReference type="Gene3D" id="2.30.30.40">
    <property type="entry name" value="SH3 Domains"/>
    <property type="match status" value="1"/>
</dbReference>
<proteinExistence type="predicted"/>
<dbReference type="RefSeq" id="WP_210536013.1">
    <property type="nucleotide sequence ID" value="NZ_JAGKTC010000001.1"/>
</dbReference>
<keyword evidence="2" id="KW-1185">Reference proteome</keyword>
<organism evidence="1 2">
    <name type="scientific">Pseudoxanthomonas helianthi</name>
    <dbReference type="NCBI Taxonomy" id="1453541"/>
    <lineage>
        <taxon>Bacteria</taxon>
        <taxon>Pseudomonadati</taxon>
        <taxon>Pseudomonadota</taxon>
        <taxon>Gammaproteobacteria</taxon>
        <taxon>Lysobacterales</taxon>
        <taxon>Lysobacteraceae</taxon>
        <taxon>Pseudoxanthomonas</taxon>
    </lineage>
</organism>
<reference evidence="1" key="1">
    <citation type="journal article" date="2016" name="Int. J. Syst. Evol. Microbiol.">
        <title>Pseudoxanthomonas helianthi sp. nov., isolated from roots of Jerusalem artichoke (Helianthus tuberosus).</title>
        <authorList>
            <person name="Kittiwongwattana C."/>
            <person name="Thawai C."/>
        </authorList>
    </citation>
    <scope>NUCLEOTIDE SEQUENCE</scope>
    <source>
        <strain evidence="1">110414</strain>
    </source>
</reference>
<dbReference type="Proteomes" id="UP000673447">
    <property type="component" value="Unassembled WGS sequence"/>
</dbReference>
<comment type="caution">
    <text evidence="1">The sequence shown here is derived from an EMBL/GenBank/DDBJ whole genome shotgun (WGS) entry which is preliminary data.</text>
</comment>